<evidence type="ECO:0000313" key="2">
    <source>
        <dbReference type="Proteomes" id="UP000270924"/>
    </source>
</evidence>
<reference evidence="1 2" key="1">
    <citation type="submission" date="2018-11" db="EMBL/GenBank/DDBJ databases">
        <authorList>
            <consortium name="Pathogen Informatics"/>
        </authorList>
    </citation>
    <scope>NUCLEOTIDE SEQUENCE [LARGE SCALE GENOMIC DNA]</scope>
</reference>
<protein>
    <submittedName>
        <fullName evidence="1">Uncharacterized protein</fullName>
    </submittedName>
</protein>
<sequence>MNFQRQQYVKKWSHPGIHLLNLTNLDDGTNWMMDDGTNWMILIRLYEFLLTAVEKMTARLRRPYQCISTRFDITGIIKAFNTVSRKRLLWKQNLSWKIWLFNLLFSGEGVDCREIRWM</sequence>
<keyword evidence="2" id="KW-1185">Reference proteome</keyword>
<name>A0A3P7EFY2_WUCBA</name>
<dbReference type="Proteomes" id="UP000270924">
    <property type="component" value="Unassembled WGS sequence"/>
</dbReference>
<dbReference type="InParanoid" id="A0A3P7EFY2"/>
<evidence type="ECO:0000313" key="1">
    <source>
        <dbReference type="EMBL" id="VDM21711.1"/>
    </source>
</evidence>
<dbReference type="EMBL" id="UYWW01012604">
    <property type="protein sequence ID" value="VDM21711.1"/>
    <property type="molecule type" value="Genomic_DNA"/>
</dbReference>
<accession>A0A3P7EFY2</accession>
<proteinExistence type="predicted"/>
<dbReference type="AlphaFoldDB" id="A0A3P7EFY2"/>
<organism evidence="1 2">
    <name type="scientific">Wuchereria bancrofti</name>
    <dbReference type="NCBI Taxonomy" id="6293"/>
    <lineage>
        <taxon>Eukaryota</taxon>
        <taxon>Metazoa</taxon>
        <taxon>Ecdysozoa</taxon>
        <taxon>Nematoda</taxon>
        <taxon>Chromadorea</taxon>
        <taxon>Rhabditida</taxon>
        <taxon>Spirurina</taxon>
        <taxon>Spiruromorpha</taxon>
        <taxon>Filarioidea</taxon>
        <taxon>Onchocercidae</taxon>
        <taxon>Wuchereria</taxon>
    </lineage>
</organism>
<gene>
    <name evidence="1" type="ORF">WBA_LOCUS12100</name>
</gene>